<proteinExistence type="inferred from homology"/>
<dbReference type="FunFam" id="3.40.50.300:FF:000127">
    <property type="entry name" value="Ribose import ATP-binding protein RbsA"/>
    <property type="match status" value="1"/>
</dbReference>
<dbReference type="PANTHER" id="PTHR43790:SF9">
    <property type="entry name" value="GALACTOFURANOSE TRANSPORTER ATP-BINDING PROTEIN YTFR"/>
    <property type="match status" value="1"/>
</dbReference>
<evidence type="ECO:0000256" key="9">
    <source>
        <dbReference type="ARBA" id="ARBA00022967"/>
    </source>
</evidence>
<evidence type="ECO:0000259" key="11">
    <source>
        <dbReference type="PROSITE" id="PS50893"/>
    </source>
</evidence>
<dbReference type="EMBL" id="NBYO01000001">
    <property type="protein sequence ID" value="OXT02776.1"/>
    <property type="molecule type" value="Genomic_DNA"/>
</dbReference>
<dbReference type="Pfam" id="PF00005">
    <property type="entry name" value="ABC_tran"/>
    <property type="match status" value="2"/>
</dbReference>
<dbReference type="AlphaFoldDB" id="A0A231V5A4"/>
<dbReference type="Proteomes" id="UP000215405">
    <property type="component" value="Unassembled WGS sequence"/>
</dbReference>
<evidence type="ECO:0000256" key="1">
    <source>
        <dbReference type="ARBA" id="ARBA00004202"/>
    </source>
</evidence>
<keyword evidence="7" id="KW-0547">Nucleotide-binding</keyword>
<evidence type="ECO:0000256" key="7">
    <source>
        <dbReference type="ARBA" id="ARBA00022741"/>
    </source>
</evidence>
<dbReference type="GO" id="GO:0005524">
    <property type="term" value="F:ATP binding"/>
    <property type="evidence" value="ECO:0007669"/>
    <property type="project" value="UniProtKB-KW"/>
</dbReference>
<dbReference type="SUPFAM" id="SSF52540">
    <property type="entry name" value="P-loop containing nucleoside triphosphate hydrolases"/>
    <property type="match status" value="2"/>
</dbReference>
<comment type="caution">
    <text evidence="12">The sequence shown here is derived from an EMBL/GenBank/DDBJ whole genome shotgun (WGS) entry which is preliminary data.</text>
</comment>
<gene>
    <name evidence="12" type="ORF">B7H23_07885</name>
</gene>
<keyword evidence="3" id="KW-0813">Transport</keyword>
<name>A0A231V5A4_9HYPH</name>
<keyword evidence="13" id="KW-1185">Reference proteome</keyword>
<feature type="domain" description="ABC transporter" evidence="11">
    <location>
        <begin position="16"/>
        <end position="251"/>
    </location>
</feature>
<dbReference type="PROSITE" id="PS50893">
    <property type="entry name" value="ABC_TRANSPORTER_2"/>
    <property type="match status" value="2"/>
</dbReference>
<accession>A0A231V5A4</accession>
<sequence>MTSVSGLEAPDAQPLIQLSGVGKSFGTNTVLTGIDFALKPGEVHALCGENGAGKSTCLGLLYGLHQPTAGKILRDGIEQRIESPSHAQSLGIGCVFQELSLAGALSVAENIYAGRAPTRLGVVNWPELRRRAETLLAEFGLDIDVSMPVDSLPISSRQIVEIAKALSLDSRVLLLDEPTSALAPDEVDALFDVLRGLTKKGIGIVYVSHHMTEIFRISDRITVLRDGRHISTLPVSDTSQEQVVAEMIGGAHPGDINRSGKASGEEVLNVKNLSLPDQFEDISFSVGAGEIIGMAGLMGARRSEIVRSIAGLMHGATGEVSLHGKPVKFASLRQAMRAGIGFVPEERKTEGLFLQQSLANNLIAASLSEHTAFGFMRNESIKAASMAAIDAFNVRTRGIAEQIGDLSGGNQQKIMLAKWLKRAPALLIIEEPTKGVDVGAKFQIHTELLRCAAEGMAILVVSSDFPELVALSTRILVVHEGRLMGSIVAAEATESTLLQMAAGNAIPVAASQTCHTGVAS</sequence>
<keyword evidence="4" id="KW-1003">Cell membrane</keyword>
<dbReference type="InterPro" id="IPR003593">
    <property type="entry name" value="AAA+_ATPase"/>
</dbReference>
<dbReference type="CDD" id="cd03216">
    <property type="entry name" value="ABC_Carb_Monos_I"/>
    <property type="match status" value="1"/>
</dbReference>
<organism evidence="12 13">
    <name type="scientific">Notoacmeibacter marinus</name>
    <dbReference type="NCBI Taxonomy" id="1876515"/>
    <lineage>
        <taxon>Bacteria</taxon>
        <taxon>Pseudomonadati</taxon>
        <taxon>Pseudomonadota</taxon>
        <taxon>Alphaproteobacteria</taxon>
        <taxon>Hyphomicrobiales</taxon>
        <taxon>Notoacmeibacteraceae</taxon>
        <taxon>Notoacmeibacter</taxon>
    </lineage>
</organism>
<protein>
    <submittedName>
        <fullName evidence="12">Sugar ABC transporter ATP-binding protein</fullName>
    </submittedName>
</protein>
<evidence type="ECO:0000256" key="10">
    <source>
        <dbReference type="ARBA" id="ARBA00023136"/>
    </source>
</evidence>
<dbReference type="InterPro" id="IPR050107">
    <property type="entry name" value="ABC_carbohydrate_import_ATPase"/>
</dbReference>
<feature type="domain" description="ABC transporter" evidence="11">
    <location>
        <begin position="262"/>
        <end position="505"/>
    </location>
</feature>
<dbReference type="GO" id="GO:0005886">
    <property type="term" value="C:plasma membrane"/>
    <property type="evidence" value="ECO:0007669"/>
    <property type="project" value="UniProtKB-SubCell"/>
</dbReference>
<keyword evidence="10" id="KW-0472">Membrane</keyword>
<dbReference type="InterPro" id="IPR027417">
    <property type="entry name" value="P-loop_NTPase"/>
</dbReference>
<dbReference type="SMART" id="SM00382">
    <property type="entry name" value="AAA"/>
    <property type="match status" value="2"/>
</dbReference>
<dbReference type="CDD" id="cd03215">
    <property type="entry name" value="ABC_Carb_Monos_II"/>
    <property type="match status" value="1"/>
</dbReference>
<keyword evidence="9" id="KW-1278">Translocase</keyword>
<dbReference type="RefSeq" id="WP_094076727.1">
    <property type="nucleotide sequence ID" value="NZ_NBYO01000001.1"/>
</dbReference>
<evidence type="ECO:0000256" key="8">
    <source>
        <dbReference type="ARBA" id="ARBA00022840"/>
    </source>
</evidence>
<evidence type="ECO:0000256" key="2">
    <source>
        <dbReference type="ARBA" id="ARBA00005417"/>
    </source>
</evidence>
<comment type="similarity">
    <text evidence="2">Belongs to the ABC transporter superfamily.</text>
</comment>
<reference evidence="13" key="1">
    <citation type="journal article" date="2017" name="Int. J. Syst. Evol. Microbiol.">
        <title>Notoacmeibacter marinus gen. nov., sp. nov., isolated from the gut of a limpet and proposal of Notoacmeibacteraceae fam. nov. in the order Rhizobiales of the class Alphaproteobacteria.</title>
        <authorList>
            <person name="Huang Z."/>
            <person name="Guo F."/>
            <person name="Lai Q."/>
        </authorList>
    </citation>
    <scope>NUCLEOTIDE SEQUENCE [LARGE SCALE GENOMIC DNA]</scope>
    <source>
        <strain evidence="13">XMTR2A4</strain>
    </source>
</reference>
<dbReference type="InterPro" id="IPR003439">
    <property type="entry name" value="ABC_transporter-like_ATP-bd"/>
</dbReference>
<evidence type="ECO:0000256" key="5">
    <source>
        <dbReference type="ARBA" id="ARBA00022597"/>
    </source>
</evidence>
<evidence type="ECO:0000313" key="12">
    <source>
        <dbReference type="EMBL" id="OXT02776.1"/>
    </source>
</evidence>
<dbReference type="PANTHER" id="PTHR43790">
    <property type="entry name" value="CARBOHYDRATE TRANSPORT ATP-BINDING PROTEIN MG119-RELATED"/>
    <property type="match status" value="1"/>
</dbReference>
<evidence type="ECO:0000256" key="3">
    <source>
        <dbReference type="ARBA" id="ARBA00022448"/>
    </source>
</evidence>
<keyword evidence="6" id="KW-0677">Repeat</keyword>
<evidence type="ECO:0000313" key="13">
    <source>
        <dbReference type="Proteomes" id="UP000215405"/>
    </source>
</evidence>
<keyword evidence="8 12" id="KW-0067">ATP-binding</keyword>
<evidence type="ECO:0000256" key="6">
    <source>
        <dbReference type="ARBA" id="ARBA00022737"/>
    </source>
</evidence>
<dbReference type="GO" id="GO:0016887">
    <property type="term" value="F:ATP hydrolysis activity"/>
    <property type="evidence" value="ECO:0007669"/>
    <property type="project" value="InterPro"/>
</dbReference>
<dbReference type="Gene3D" id="3.40.50.300">
    <property type="entry name" value="P-loop containing nucleotide triphosphate hydrolases"/>
    <property type="match status" value="2"/>
</dbReference>
<keyword evidence="5" id="KW-0762">Sugar transport</keyword>
<comment type="subcellular location">
    <subcellularLocation>
        <location evidence="1">Cell membrane</location>
        <topology evidence="1">Peripheral membrane protein</topology>
    </subcellularLocation>
</comment>
<evidence type="ECO:0000256" key="4">
    <source>
        <dbReference type="ARBA" id="ARBA00022475"/>
    </source>
</evidence>
<dbReference type="InterPro" id="IPR017871">
    <property type="entry name" value="ABC_transporter-like_CS"/>
</dbReference>
<dbReference type="PROSITE" id="PS00211">
    <property type="entry name" value="ABC_TRANSPORTER_1"/>
    <property type="match status" value="1"/>
</dbReference>